<keyword evidence="3" id="KW-1185">Reference proteome</keyword>
<keyword evidence="1" id="KW-1133">Transmembrane helix</keyword>
<sequence>MHDEHGNRALLARIKASLLGGVAAALAAPAFWFMAELVAPSGFWINPVDVLFASPAIWLFSGFIAVPTSLCLGPVLFAFTCRLPRPQQSASVLGALVGAAIMYILPAVVGSADRPFSPELSVFGALTGAFGAGVAAHFLRRREVQGRSENAA</sequence>
<gene>
    <name evidence="2" type="ORF">J2X19_001231</name>
</gene>
<organism evidence="2 3">
    <name type="scientific">Rhodoferax ferrireducens</name>
    <dbReference type="NCBI Taxonomy" id="192843"/>
    <lineage>
        <taxon>Bacteria</taxon>
        <taxon>Pseudomonadati</taxon>
        <taxon>Pseudomonadota</taxon>
        <taxon>Betaproteobacteria</taxon>
        <taxon>Burkholderiales</taxon>
        <taxon>Comamonadaceae</taxon>
        <taxon>Rhodoferax</taxon>
    </lineage>
</organism>
<evidence type="ECO:0000313" key="3">
    <source>
        <dbReference type="Proteomes" id="UP001180487"/>
    </source>
</evidence>
<protein>
    <submittedName>
        <fullName evidence="2">Membrane protein</fullName>
    </submittedName>
</protein>
<name>A0ABU2C5G2_9BURK</name>
<proteinExistence type="predicted"/>
<dbReference type="EMBL" id="JAVDXT010000001">
    <property type="protein sequence ID" value="MDR7376573.1"/>
    <property type="molecule type" value="Genomic_DNA"/>
</dbReference>
<evidence type="ECO:0000313" key="2">
    <source>
        <dbReference type="EMBL" id="MDR7376573.1"/>
    </source>
</evidence>
<dbReference type="Proteomes" id="UP001180487">
    <property type="component" value="Unassembled WGS sequence"/>
</dbReference>
<dbReference type="RefSeq" id="WP_310371601.1">
    <property type="nucleotide sequence ID" value="NZ_JAVDXT010000001.1"/>
</dbReference>
<feature type="transmembrane region" description="Helical" evidence="1">
    <location>
        <begin position="55"/>
        <end position="79"/>
    </location>
</feature>
<reference evidence="2 3" key="1">
    <citation type="submission" date="2023-07" db="EMBL/GenBank/DDBJ databases">
        <title>Sorghum-associated microbial communities from plants grown in Nebraska, USA.</title>
        <authorList>
            <person name="Schachtman D."/>
        </authorList>
    </citation>
    <scope>NUCLEOTIDE SEQUENCE [LARGE SCALE GENOMIC DNA]</scope>
    <source>
        <strain evidence="2 3">BE313</strain>
    </source>
</reference>
<feature type="transmembrane region" description="Helical" evidence="1">
    <location>
        <begin position="91"/>
        <end position="109"/>
    </location>
</feature>
<comment type="caution">
    <text evidence="2">The sequence shown here is derived from an EMBL/GenBank/DDBJ whole genome shotgun (WGS) entry which is preliminary data.</text>
</comment>
<accession>A0ABU2C5G2</accession>
<keyword evidence="1" id="KW-0472">Membrane</keyword>
<feature type="transmembrane region" description="Helical" evidence="1">
    <location>
        <begin position="121"/>
        <end position="139"/>
    </location>
</feature>
<keyword evidence="1" id="KW-0812">Transmembrane</keyword>
<evidence type="ECO:0000256" key="1">
    <source>
        <dbReference type="SAM" id="Phobius"/>
    </source>
</evidence>
<feature type="transmembrane region" description="Helical" evidence="1">
    <location>
        <begin position="16"/>
        <end position="35"/>
    </location>
</feature>